<keyword evidence="3" id="KW-1185">Reference proteome</keyword>
<dbReference type="Proteomes" id="UP000067476">
    <property type="component" value="Chromosome"/>
</dbReference>
<organism evidence="2 3">
    <name type="scientific">Spiroplasma litorale</name>
    <dbReference type="NCBI Taxonomy" id="216942"/>
    <lineage>
        <taxon>Bacteria</taxon>
        <taxon>Bacillati</taxon>
        <taxon>Mycoplasmatota</taxon>
        <taxon>Mollicutes</taxon>
        <taxon>Entomoplasmatales</taxon>
        <taxon>Spiroplasmataceae</taxon>
        <taxon>Spiroplasma</taxon>
    </lineage>
</organism>
<dbReference type="EMBL" id="CP012357">
    <property type="protein sequence ID" value="AKX33868.1"/>
    <property type="molecule type" value="Genomic_DNA"/>
</dbReference>
<evidence type="ECO:0000313" key="2">
    <source>
        <dbReference type="EMBL" id="AKX33868.1"/>
    </source>
</evidence>
<gene>
    <name evidence="2" type="ORF">SLITO_v1c02070</name>
</gene>
<accession>A0A0K1W124</accession>
<feature type="signal peptide" evidence="1">
    <location>
        <begin position="1"/>
        <end position="20"/>
    </location>
</feature>
<feature type="chain" id="PRO_5005470743" evidence="1">
    <location>
        <begin position="21"/>
        <end position="296"/>
    </location>
</feature>
<dbReference type="OrthoDB" id="388769at2"/>
<proteinExistence type="predicted"/>
<dbReference type="PATRIC" id="fig|216942.3.peg.207"/>
<dbReference type="AlphaFoldDB" id="A0A0K1W124"/>
<keyword evidence="1" id="KW-0732">Signal</keyword>
<dbReference type="STRING" id="216942.SLITO_v1c02070"/>
<protein>
    <submittedName>
        <fullName evidence="2">Uncharacterized protein</fullName>
    </submittedName>
</protein>
<reference evidence="2 3" key="1">
    <citation type="journal article" date="2015" name="Genome Announc.">
        <title>Complete Genome Sequence of Spiroplasma litorale TN-1T (DSM 21781), a Bacterium Isolated from a Green-Eyed Horsefly (Tabanus nigrovittatus).</title>
        <authorList>
            <person name="Lo W.S."/>
            <person name="Lai Y.C."/>
            <person name="Lien Y.W."/>
            <person name="Wang T.H."/>
            <person name="Kuo C.H."/>
        </authorList>
    </citation>
    <scope>NUCLEOTIDE SEQUENCE [LARGE SCALE GENOMIC DNA]</scope>
    <source>
        <strain evidence="2 3">TN-1</strain>
    </source>
</reference>
<evidence type="ECO:0000256" key="1">
    <source>
        <dbReference type="SAM" id="SignalP"/>
    </source>
</evidence>
<sequence length="296" mass="35648">MKKILQMILALGLTVTPASASSFKKTSVSSSKYYDYIESWNEYLYYKFDSSSTEESFVKKNFKSIITENFEEESWFKSFNKDINIKFLSYKKDKLKVSFFNKKNSNILENEIAKEFTLVLYNYDQMNKFIKNTQDYLKMNPIYIDKNNYVQMEIEHNIENKFKGFIDWYGNELLYLNDINEFFEFLDFDAINQTLELDNNLKADFLCNSNIKFYFKRRSMQIRKNIDNKINFSKDLEVIKFNISNWLSKKVYLNSYDKKSYDFFNIESFDYNKGIVTFSLNEKYFDIPLIMSLEKK</sequence>
<dbReference type="RefSeq" id="WP_075057965.1">
    <property type="nucleotide sequence ID" value="NZ_CP012357.1"/>
</dbReference>
<evidence type="ECO:0000313" key="3">
    <source>
        <dbReference type="Proteomes" id="UP000067476"/>
    </source>
</evidence>
<dbReference type="KEGG" id="sll:SLITO_v1c02070"/>
<name>A0A0K1W124_9MOLU</name>